<evidence type="ECO:0000256" key="2">
    <source>
        <dbReference type="SAM" id="MobiDB-lite"/>
    </source>
</evidence>
<dbReference type="SMART" id="SM00740">
    <property type="entry name" value="PASTA"/>
    <property type="match status" value="1"/>
</dbReference>
<evidence type="ECO:0000256" key="1">
    <source>
        <dbReference type="SAM" id="Coils"/>
    </source>
</evidence>
<reference evidence="4 5" key="1">
    <citation type="journal article" date="2014" name="PLoS Genet.">
        <title>Phylogenetically driven sequencing of extremely halophilic archaea reveals strategies for static and dynamic osmo-response.</title>
        <authorList>
            <person name="Becker E.A."/>
            <person name="Seitzer P.M."/>
            <person name="Tritt A."/>
            <person name="Larsen D."/>
            <person name="Krusor M."/>
            <person name="Yao A.I."/>
            <person name="Wu D."/>
            <person name="Madern D."/>
            <person name="Eisen J.A."/>
            <person name="Darling A.E."/>
            <person name="Facciotti M.T."/>
        </authorList>
    </citation>
    <scope>NUCLEOTIDE SEQUENCE [LARGE SCALE GENOMIC DNA]</scope>
    <source>
        <strain evidence="4 5">DSM 21995</strain>
    </source>
</reference>
<sequence length="437" mass="47831">MSERDRFAFDADATRFAETFQLEEIPQLDVDKFETIERAAVERLITEQQASLVRLQTDMLDVRSERTALERQLSKTEAERETLRERVGELEAQRPAVEPKRVFSNLGAALKEVDDDLASERYRVDDVDFTLKTNVIQTDEGIRMHLPSLDESSVSANLSEVSFRLRAPRGEPAEAGPTYTDVPDLRGQPREVAARRLAAADLTVGTVERVADPEAAPGTVVEQFPEPYAVAEPGSPVDLVLSEASEDEPETTESEPETPEDEPETTSEAPAEPKTPGESEPEPSPESDAQSGGEGDDQSDAPDPDDERARMEAFRRAVIDVDPENGEAVVERLRRAGVTDLESLVNLDSEKIAAELSLPVEQIVALQKRLGGHGEPIALEEVSGIGPTYASRLREKGVRNVSQLAALDPQTVAEITLASTSRAEGWIEQAARMAADR</sequence>
<evidence type="ECO:0000313" key="4">
    <source>
        <dbReference type="EMBL" id="EMA57180.1"/>
    </source>
</evidence>
<accession>M0NKG9</accession>
<keyword evidence="1" id="KW-0175">Coiled coil</keyword>
<proteinExistence type="predicted"/>
<dbReference type="Pfam" id="PF14520">
    <property type="entry name" value="HHH_5"/>
    <property type="match status" value="1"/>
</dbReference>
<keyword evidence="5" id="KW-1185">Reference proteome</keyword>
<organism evidence="4 5">
    <name type="scientific">Halorubrum lipolyticum DSM 21995</name>
    <dbReference type="NCBI Taxonomy" id="1227482"/>
    <lineage>
        <taxon>Archaea</taxon>
        <taxon>Methanobacteriati</taxon>
        <taxon>Methanobacteriota</taxon>
        <taxon>Stenosarchaea group</taxon>
        <taxon>Halobacteria</taxon>
        <taxon>Halobacteriales</taxon>
        <taxon>Haloferacaceae</taxon>
        <taxon>Halorubrum</taxon>
    </lineage>
</organism>
<dbReference type="Pfam" id="PF03793">
    <property type="entry name" value="PASTA"/>
    <property type="match status" value="1"/>
</dbReference>
<dbReference type="Gene3D" id="3.30.10.20">
    <property type="match status" value="1"/>
</dbReference>
<feature type="compositionally biased region" description="Low complexity" evidence="2">
    <location>
        <begin position="266"/>
        <end position="278"/>
    </location>
</feature>
<dbReference type="AlphaFoldDB" id="M0NKG9"/>
<evidence type="ECO:0000313" key="5">
    <source>
        <dbReference type="Proteomes" id="UP000011650"/>
    </source>
</evidence>
<dbReference type="Gene3D" id="1.10.150.20">
    <property type="entry name" value="5' to 3' exonuclease, C-terminal subdomain"/>
    <property type="match status" value="1"/>
</dbReference>
<dbReference type="PATRIC" id="fig|1227482.3.peg.3162"/>
<feature type="compositionally biased region" description="Acidic residues" evidence="2">
    <location>
        <begin position="294"/>
        <end position="306"/>
    </location>
</feature>
<dbReference type="InterPro" id="IPR005543">
    <property type="entry name" value="PASTA_dom"/>
</dbReference>
<feature type="domain" description="PASTA" evidence="3">
    <location>
        <begin position="176"/>
        <end position="243"/>
    </location>
</feature>
<feature type="compositionally biased region" description="Acidic residues" evidence="2">
    <location>
        <begin position="244"/>
        <end position="265"/>
    </location>
</feature>
<dbReference type="OrthoDB" id="202878at2157"/>
<dbReference type="EMBL" id="AOJG01000041">
    <property type="protein sequence ID" value="EMA57180.1"/>
    <property type="molecule type" value="Genomic_DNA"/>
</dbReference>
<name>M0NKG9_9EURY</name>
<dbReference type="RefSeq" id="WP_008008261.1">
    <property type="nucleotide sequence ID" value="NZ_AOJG01000041.1"/>
</dbReference>
<gene>
    <name evidence="4" type="ORF">C469_15648</name>
</gene>
<dbReference type="Proteomes" id="UP000011650">
    <property type="component" value="Unassembled WGS sequence"/>
</dbReference>
<feature type="region of interest" description="Disordered" evidence="2">
    <location>
        <begin position="242"/>
        <end position="314"/>
    </location>
</feature>
<dbReference type="CDD" id="cd06577">
    <property type="entry name" value="PASTA_pknB"/>
    <property type="match status" value="1"/>
</dbReference>
<comment type="caution">
    <text evidence="4">The sequence shown here is derived from an EMBL/GenBank/DDBJ whole genome shotgun (WGS) entry which is preliminary data.</text>
</comment>
<feature type="coiled-coil region" evidence="1">
    <location>
        <begin position="52"/>
        <end position="93"/>
    </location>
</feature>
<dbReference type="STRING" id="1227482.C469_15648"/>
<dbReference type="PROSITE" id="PS51178">
    <property type="entry name" value="PASTA"/>
    <property type="match status" value="1"/>
</dbReference>
<protein>
    <submittedName>
        <fullName evidence="4">PASTA domain containing protein</fullName>
    </submittedName>
</protein>
<evidence type="ECO:0000259" key="3">
    <source>
        <dbReference type="PROSITE" id="PS51178"/>
    </source>
</evidence>